<comment type="caution">
    <text evidence="2">The sequence shown here is derived from an EMBL/GenBank/DDBJ whole genome shotgun (WGS) entry which is preliminary data.</text>
</comment>
<reference evidence="2 3" key="1">
    <citation type="submission" date="2019-07" db="EMBL/GenBank/DDBJ databases">
        <title>Phenotypic and genotypic antimicrobial resistance traits of Vibrio cholerae non-O1/non-O139 isolated from a large Austrian lake frequently associated with cases of infection.</title>
        <authorList>
            <person name="Lepuschitz S."/>
            <person name="Baron S."/>
            <person name="Larvor E."/>
            <person name="Granier S."/>
            <person name="Pretzer C."/>
            <person name="Mach R.L."/>
            <person name="Farnleitner A.H."/>
            <person name="Ruppitsch W."/>
            <person name="Pleininger S."/>
            <person name="Indra A."/>
            <person name="Kirschner A.K.T."/>
        </authorList>
    </citation>
    <scope>NUCLEOTIDE SEQUENCE [LARGE SCALE GENOMIC DNA]</scope>
    <source>
        <strain evidence="2 3">A12JL36W90</strain>
    </source>
</reference>
<dbReference type="GO" id="GO:0016787">
    <property type="term" value="F:hydrolase activity"/>
    <property type="evidence" value="ECO:0007669"/>
    <property type="project" value="UniProtKB-KW"/>
</dbReference>
<dbReference type="EMBL" id="VIOS01000136">
    <property type="protein sequence ID" value="TQP08610.1"/>
    <property type="molecule type" value="Genomic_DNA"/>
</dbReference>
<accession>A0A544BSK9</accession>
<sequence length="21" mass="2577">KRMKFMKAYLIQLGMEIEPYS</sequence>
<proteinExistence type="predicted"/>
<keyword evidence="2" id="KW-0378">Hydrolase</keyword>
<protein>
    <submittedName>
        <fullName evidence="2">Phosphohydrolase</fullName>
    </submittedName>
</protein>
<dbReference type="AlphaFoldDB" id="A0A544BSK9"/>
<organism evidence="2 3">
    <name type="scientific">Vibrio cholerae</name>
    <dbReference type="NCBI Taxonomy" id="666"/>
    <lineage>
        <taxon>Bacteria</taxon>
        <taxon>Pseudomonadati</taxon>
        <taxon>Pseudomonadota</taxon>
        <taxon>Gammaproteobacteria</taxon>
        <taxon>Vibrionales</taxon>
        <taxon>Vibrionaceae</taxon>
        <taxon>Vibrio</taxon>
    </lineage>
</organism>
<gene>
    <name evidence="2" type="ORF">FLM02_17480</name>
    <name evidence="1" type="ORF">FLM02_18675</name>
</gene>
<dbReference type="Proteomes" id="UP000319979">
    <property type="component" value="Unassembled WGS sequence"/>
</dbReference>
<name>A0A544BSK9_VIBCL</name>
<evidence type="ECO:0000313" key="1">
    <source>
        <dbReference type="EMBL" id="TQP08610.1"/>
    </source>
</evidence>
<evidence type="ECO:0000313" key="2">
    <source>
        <dbReference type="EMBL" id="TQP09350.1"/>
    </source>
</evidence>
<feature type="non-terminal residue" evidence="2">
    <location>
        <position position="1"/>
    </location>
</feature>
<dbReference type="EMBL" id="VIOS01000114">
    <property type="protein sequence ID" value="TQP09350.1"/>
    <property type="molecule type" value="Genomic_DNA"/>
</dbReference>
<evidence type="ECO:0000313" key="3">
    <source>
        <dbReference type="Proteomes" id="UP000319979"/>
    </source>
</evidence>